<comment type="similarity">
    <text evidence="1 5">Belongs to the CcmH/CycL/Ccl2/NrfF family.</text>
</comment>
<keyword evidence="5" id="KW-0812">Transmembrane</keyword>
<keyword evidence="5" id="KW-0732">Signal</keyword>
<evidence type="ECO:0000256" key="1">
    <source>
        <dbReference type="ARBA" id="ARBA00010342"/>
    </source>
</evidence>
<gene>
    <name evidence="7" type="ORF">BDD14_0913</name>
</gene>
<evidence type="ECO:0000256" key="5">
    <source>
        <dbReference type="RuleBase" id="RU364112"/>
    </source>
</evidence>
<evidence type="ECO:0000256" key="3">
    <source>
        <dbReference type="ARBA" id="ARBA00022723"/>
    </source>
</evidence>
<keyword evidence="5" id="KW-0472">Membrane</keyword>
<comment type="caution">
    <text evidence="7">The sequence shown here is derived from an EMBL/GenBank/DDBJ whole genome shotgun (WGS) entry which is preliminary data.</text>
</comment>
<evidence type="ECO:0000256" key="2">
    <source>
        <dbReference type="ARBA" id="ARBA00022617"/>
    </source>
</evidence>
<dbReference type="EMBL" id="SHKW01000001">
    <property type="protein sequence ID" value="RZU39528.1"/>
    <property type="molecule type" value="Genomic_DNA"/>
</dbReference>
<dbReference type="Gene3D" id="1.10.8.640">
    <property type="entry name" value="Cytochrome C biogenesis protein"/>
    <property type="match status" value="1"/>
</dbReference>
<evidence type="ECO:0000313" key="8">
    <source>
        <dbReference type="Proteomes" id="UP000292958"/>
    </source>
</evidence>
<dbReference type="InterPro" id="IPR038297">
    <property type="entry name" value="CcmH/CycL/NrfF/Ccl2_sf"/>
</dbReference>
<dbReference type="Pfam" id="PF03918">
    <property type="entry name" value="CcmH"/>
    <property type="match status" value="1"/>
</dbReference>
<evidence type="ECO:0000259" key="6">
    <source>
        <dbReference type="Pfam" id="PF03918"/>
    </source>
</evidence>
<dbReference type="GO" id="GO:0046872">
    <property type="term" value="F:metal ion binding"/>
    <property type="evidence" value="ECO:0007669"/>
    <property type="project" value="UniProtKB-KW"/>
</dbReference>
<accession>A0A4Q7YQ11</accession>
<dbReference type="Proteomes" id="UP000292958">
    <property type="component" value="Unassembled WGS sequence"/>
</dbReference>
<sequence>MLRLITPRRWWQGAAICLLAVMMLGAADSSSRFGRLGHEMMCVCGCGQILLECNHVGCPDSDRMIGELRQQIGSGGTDTLILNWFAAKYGPTVLAAPIRGGFDNVAWIAPMAVFLLATAGTGFLITIWRKRSAGRLVSAGGPDDLKATDDAVRARIRRETEY</sequence>
<dbReference type="InterPro" id="IPR005616">
    <property type="entry name" value="CcmH/CycL/Ccl2/NrfF_N"/>
</dbReference>
<evidence type="ECO:0000256" key="4">
    <source>
        <dbReference type="ARBA" id="ARBA00023004"/>
    </source>
</evidence>
<keyword evidence="2 5" id="KW-0349">Heme</keyword>
<keyword evidence="8" id="KW-1185">Reference proteome</keyword>
<feature type="transmembrane region" description="Helical" evidence="5">
    <location>
        <begin position="107"/>
        <end position="128"/>
    </location>
</feature>
<keyword evidence="5" id="KW-1133">Transmembrane helix</keyword>
<feature type="domain" description="CcmH/CycL/Ccl2/NrfF N-terminal" evidence="6">
    <location>
        <begin position="26"/>
        <end position="132"/>
    </location>
</feature>
<evidence type="ECO:0000313" key="7">
    <source>
        <dbReference type="EMBL" id="RZU39528.1"/>
    </source>
</evidence>
<comment type="function">
    <text evidence="5">Possible subunit of a heme lyase.</text>
</comment>
<proteinExistence type="inferred from homology"/>
<dbReference type="RefSeq" id="WP_130417722.1">
    <property type="nucleotide sequence ID" value="NZ_SHKW01000001.1"/>
</dbReference>
<dbReference type="AlphaFoldDB" id="A0A4Q7YQ11"/>
<reference evidence="7 8" key="1">
    <citation type="submission" date="2019-02" db="EMBL/GenBank/DDBJ databases">
        <title>Genomic Encyclopedia of Archaeal and Bacterial Type Strains, Phase II (KMG-II): from individual species to whole genera.</title>
        <authorList>
            <person name="Goeker M."/>
        </authorList>
    </citation>
    <scope>NUCLEOTIDE SEQUENCE [LARGE SCALE GENOMIC DNA]</scope>
    <source>
        <strain evidence="7 8">DSM 18101</strain>
    </source>
</reference>
<protein>
    <recommendedName>
        <fullName evidence="5">Cytochrome c-type biogenesis protein</fullName>
    </recommendedName>
</protein>
<dbReference type="CDD" id="cd16378">
    <property type="entry name" value="CcmH_N"/>
    <property type="match status" value="1"/>
</dbReference>
<name>A0A4Q7YQ11_9BACT</name>
<organism evidence="7 8">
    <name type="scientific">Edaphobacter modestus</name>
    <dbReference type="NCBI Taxonomy" id="388466"/>
    <lineage>
        <taxon>Bacteria</taxon>
        <taxon>Pseudomonadati</taxon>
        <taxon>Acidobacteriota</taxon>
        <taxon>Terriglobia</taxon>
        <taxon>Terriglobales</taxon>
        <taxon>Acidobacteriaceae</taxon>
        <taxon>Edaphobacter</taxon>
    </lineage>
</organism>
<keyword evidence="4 5" id="KW-0408">Iron</keyword>
<keyword evidence="3 5" id="KW-0479">Metal-binding</keyword>
<dbReference type="OrthoDB" id="121848at2"/>